<organism evidence="6 7">
    <name type="scientific">Camellia sinensis var. sinensis</name>
    <name type="common">China tea</name>
    <dbReference type="NCBI Taxonomy" id="542762"/>
    <lineage>
        <taxon>Eukaryota</taxon>
        <taxon>Viridiplantae</taxon>
        <taxon>Streptophyta</taxon>
        <taxon>Embryophyta</taxon>
        <taxon>Tracheophyta</taxon>
        <taxon>Spermatophyta</taxon>
        <taxon>Magnoliopsida</taxon>
        <taxon>eudicotyledons</taxon>
        <taxon>Gunneridae</taxon>
        <taxon>Pentapetalae</taxon>
        <taxon>asterids</taxon>
        <taxon>Ericales</taxon>
        <taxon>Theaceae</taxon>
        <taxon>Camellia</taxon>
    </lineage>
</organism>
<dbReference type="EMBL" id="SDRB02005142">
    <property type="protein sequence ID" value="THG14687.1"/>
    <property type="molecule type" value="Genomic_DNA"/>
</dbReference>
<name>A0A4V3WP14_CAMSN</name>
<evidence type="ECO:0000259" key="5">
    <source>
        <dbReference type="Pfam" id="PF18052"/>
    </source>
</evidence>
<dbReference type="GO" id="GO:0006952">
    <property type="term" value="P:defense response"/>
    <property type="evidence" value="ECO:0007669"/>
    <property type="project" value="UniProtKB-KW"/>
</dbReference>
<dbReference type="InterPro" id="IPR041118">
    <property type="entry name" value="Rx_N"/>
</dbReference>
<evidence type="ECO:0000256" key="1">
    <source>
        <dbReference type="ARBA" id="ARBA00022737"/>
    </source>
</evidence>
<evidence type="ECO:0000256" key="3">
    <source>
        <dbReference type="ARBA" id="ARBA00022821"/>
    </source>
</evidence>
<evidence type="ECO:0000313" key="7">
    <source>
        <dbReference type="Proteomes" id="UP000306102"/>
    </source>
</evidence>
<keyword evidence="2" id="KW-0547">Nucleotide-binding</keyword>
<dbReference type="GO" id="GO:0005524">
    <property type="term" value="F:ATP binding"/>
    <property type="evidence" value="ECO:0007669"/>
    <property type="project" value="UniProtKB-KW"/>
</dbReference>
<evidence type="ECO:0000313" key="6">
    <source>
        <dbReference type="EMBL" id="THG14687.1"/>
    </source>
</evidence>
<evidence type="ECO:0000256" key="2">
    <source>
        <dbReference type="ARBA" id="ARBA00022741"/>
    </source>
</evidence>
<accession>A0A4V3WP14</accession>
<reference evidence="6 7" key="1">
    <citation type="journal article" date="2018" name="Proc. Natl. Acad. Sci. U.S.A.">
        <title>Draft genome sequence of Camellia sinensis var. sinensis provides insights into the evolution of the tea genome and tea quality.</title>
        <authorList>
            <person name="Wei C."/>
            <person name="Yang H."/>
            <person name="Wang S."/>
            <person name="Zhao J."/>
            <person name="Liu C."/>
            <person name="Gao L."/>
            <person name="Xia E."/>
            <person name="Lu Y."/>
            <person name="Tai Y."/>
            <person name="She G."/>
            <person name="Sun J."/>
            <person name="Cao H."/>
            <person name="Tong W."/>
            <person name="Gao Q."/>
            <person name="Li Y."/>
            <person name="Deng W."/>
            <person name="Jiang X."/>
            <person name="Wang W."/>
            <person name="Chen Q."/>
            <person name="Zhang S."/>
            <person name="Li H."/>
            <person name="Wu J."/>
            <person name="Wang P."/>
            <person name="Li P."/>
            <person name="Shi C."/>
            <person name="Zheng F."/>
            <person name="Jian J."/>
            <person name="Huang B."/>
            <person name="Shan D."/>
            <person name="Shi M."/>
            <person name="Fang C."/>
            <person name="Yue Y."/>
            <person name="Li F."/>
            <person name="Li D."/>
            <person name="Wei S."/>
            <person name="Han B."/>
            <person name="Jiang C."/>
            <person name="Yin Y."/>
            <person name="Xia T."/>
            <person name="Zhang Z."/>
            <person name="Bennetzen J.L."/>
            <person name="Zhao S."/>
            <person name="Wan X."/>
        </authorList>
    </citation>
    <scope>NUCLEOTIDE SEQUENCE [LARGE SCALE GENOMIC DNA]</scope>
    <source>
        <strain evidence="7">cv. Shuchazao</strain>
        <tissue evidence="6">Leaf</tissue>
    </source>
</reference>
<dbReference type="AlphaFoldDB" id="A0A4V3WP14"/>
<comment type="caution">
    <text evidence="6">The sequence shown here is derived from an EMBL/GenBank/DDBJ whole genome shotgun (WGS) entry which is preliminary data.</text>
</comment>
<dbReference type="CDD" id="cd14798">
    <property type="entry name" value="RX-CC_like"/>
    <property type="match status" value="1"/>
</dbReference>
<dbReference type="Pfam" id="PF18052">
    <property type="entry name" value="Rx_N"/>
    <property type="match status" value="1"/>
</dbReference>
<keyword evidence="4" id="KW-0067">ATP-binding</keyword>
<feature type="domain" description="Disease resistance N-terminal" evidence="5">
    <location>
        <begin position="5"/>
        <end position="90"/>
    </location>
</feature>
<evidence type="ECO:0000256" key="4">
    <source>
        <dbReference type="ARBA" id="ARBA00022840"/>
    </source>
</evidence>
<dbReference type="InterPro" id="IPR038005">
    <property type="entry name" value="RX-like_CC"/>
</dbReference>
<dbReference type="Proteomes" id="UP000306102">
    <property type="component" value="Unassembled WGS sequence"/>
</dbReference>
<gene>
    <name evidence="6" type="ORF">TEA_004757</name>
</gene>
<keyword evidence="1" id="KW-0677">Repeat</keyword>
<protein>
    <recommendedName>
        <fullName evidence="5">Disease resistance N-terminal domain-containing protein</fullName>
    </recommendedName>
</protein>
<proteinExistence type="predicted"/>
<dbReference type="Gene3D" id="1.20.5.4130">
    <property type="match status" value="1"/>
</dbReference>
<keyword evidence="3" id="KW-0611">Plant defense</keyword>
<dbReference type="PANTHER" id="PTHR19338">
    <property type="entry name" value="TRANSLOCASE OF INNER MITOCHONDRIAL MEMBRANE 13 HOMOLOG"/>
    <property type="match status" value="1"/>
</dbReference>
<dbReference type="PANTHER" id="PTHR19338:SF66">
    <property type="entry name" value="NB-ARC DOMAIN-CONTAINING PROTEIN"/>
    <property type="match status" value="1"/>
</dbReference>
<sequence length="204" mass="23655">MAQAVVSFAAKWIADLMIQESNLLYGVCDQVDDLLSELRQMQCFLKDADAKQVEHEIIHHLVGEIREVGYDAEIVVATFFFKVVPRRRRGIRIILVRSICISNEFKARHKIGLEINTIKMKKPNTLESFPFAAWVVWERLPLLGKCTITKTLGAIFMPSLGFQYQQWQLKDLLQRILTKLIPKKKDDVLRMIEDDLVKLPFEVQ</sequence>
<keyword evidence="7" id="KW-1185">Reference proteome</keyword>